<keyword evidence="2" id="KW-1133">Transmembrane helix</keyword>
<dbReference type="InterPro" id="IPR023896">
    <property type="entry name" value="LTA_DltD"/>
</dbReference>
<gene>
    <name evidence="3" type="ORF">CLPUN_39290</name>
</gene>
<keyword evidence="4" id="KW-1185">Reference proteome</keyword>
<accession>A0A1S8T9W0</accession>
<dbReference type="PANTHER" id="PTHR40039">
    <property type="entry name" value="PROTEIN DLTD"/>
    <property type="match status" value="1"/>
</dbReference>
<dbReference type="EMBL" id="LZZM01000200">
    <property type="protein sequence ID" value="OOM74381.1"/>
    <property type="molecule type" value="Genomic_DNA"/>
</dbReference>
<organism evidence="3 4">
    <name type="scientific">Clostridium puniceum</name>
    <dbReference type="NCBI Taxonomy" id="29367"/>
    <lineage>
        <taxon>Bacteria</taxon>
        <taxon>Bacillati</taxon>
        <taxon>Bacillota</taxon>
        <taxon>Clostridia</taxon>
        <taxon>Eubacteriales</taxon>
        <taxon>Clostridiaceae</taxon>
        <taxon>Clostridium</taxon>
    </lineage>
</organism>
<comment type="similarity">
    <text evidence="1">Belongs to the DltD family.</text>
</comment>
<keyword evidence="1" id="KW-1003">Cell membrane</keyword>
<proteinExistence type="inferred from homology"/>
<evidence type="ECO:0000313" key="3">
    <source>
        <dbReference type="EMBL" id="OOM74381.1"/>
    </source>
</evidence>
<dbReference type="GO" id="GO:0070395">
    <property type="term" value="P:lipoteichoic acid biosynthetic process"/>
    <property type="evidence" value="ECO:0007669"/>
    <property type="project" value="UniProtKB-UniRule"/>
</dbReference>
<dbReference type="GO" id="GO:0005886">
    <property type="term" value="C:plasma membrane"/>
    <property type="evidence" value="ECO:0007669"/>
    <property type="project" value="UniProtKB-UniRule"/>
</dbReference>
<keyword evidence="2" id="KW-0812">Transmembrane</keyword>
<dbReference type="PIRSF" id="PIRSF021438">
    <property type="entry name" value="DltD"/>
    <property type="match status" value="1"/>
</dbReference>
<dbReference type="AlphaFoldDB" id="A0A1S8T9W0"/>
<dbReference type="SUPFAM" id="SSF52266">
    <property type="entry name" value="SGNH hydrolase"/>
    <property type="match status" value="1"/>
</dbReference>
<name>A0A1S8T9W0_9CLOT</name>
<comment type="pathway">
    <text evidence="1">Cell wall biogenesis; lipoteichoic acid biosynthesis.</text>
</comment>
<sequence length="396" mass="46477">MKRRIICVLFPIIICIITVISLNNFLDKNIEVMMQKKDLQEINIAYGSMYKDRGVIYNDYLMKNNYLALQGSSEFVVPVSQLPTKIFPAKGMENVVTNGRAYFQTINHTALLGSESNENKDKKIALFLSLQWFCDEGGVDAKNFQANFAPVQFYKYLSNPEISEKNKKTYAARVNSLLSGSTEFVAEEIYSKLYTNDGFLYKVAKILFTPYFVCREKMVDLKDKGLLYRRLELLNDKKTGTELKEINWDEEYEKAEEEAKTKVTNNDFMVDDSYYNKYLKDNIQAHKDTKKKINLMKSKEFNDYELYLDTCIDLGIKPYIVLIPTNGKWYDHTGMTKETRDNFYDLAEKIAEQKGFQVLNLKDEEYTPYFMYDVMHLGWKGWIKVEQELYKHYNEK</sequence>
<evidence type="ECO:0000313" key="4">
    <source>
        <dbReference type="Proteomes" id="UP000190890"/>
    </source>
</evidence>
<comment type="caution">
    <text evidence="3">The sequence shown here is derived from an EMBL/GenBank/DDBJ whole genome shotgun (WGS) entry which is preliminary data.</text>
</comment>
<dbReference type="RefSeq" id="WP_077848912.1">
    <property type="nucleotide sequence ID" value="NZ_LZZM01000200.1"/>
</dbReference>
<dbReference type="Proteomes" id="UP000190890">
    <property type="component" value="Unassembled WGS sequence"/>
</dbReference>
<reference evidence="3 4" key="1">
    <citation type="submission" date="2016-05" db="EMBL/GenBank/DDBJ databases">
        <title>Microbial solvent formation.</title>
        <authorList>
            <person name="Poehlein A."/>
            <person name="Montoya Solano J.D."/>
            <person name="Flitsch S."/>
            <person name="Krabben P."/>
            <person name="Duerre P."/>
            <person name="Daniel R."/>
        </authorList>
    </citation>
    <scope>NUCLEOTIDE SEQUENCE [LARGE SCALE GENOMIC DNA]</scope>
    <source>
        <strain evidence="3 4">DSM 2619</strain>
    </source>
</reference>
<evidence type="ECO:0000256" key="1">
    <source>
        <dbReference type="PIRNR" id="PIRNR021438"/>
    </source>
</evidence>
<protein>
    <recommendedName>
        <fullName evidence="1">Protein DltD</fullName>
    </recommendedName>
</protein>
<dbReference type="UniPathway" id="UPA00556"/>
<dbReference type="PANTHER" id="PTHR40039:SF1">
    <property type="entry name" value="PROTEIN DLTD"/>
    <property type="match status" value="1"/>
</dbReference>
<dbReference type="OrthoDB" id="9808272at2"/>
<keyword evidence="1 2" id="KW-0472">Membrane</keyword>
<evidence type="ECO:0000256" key="2">
    <source>
        <dbReference type="SAM" id="Phobius"/>
    </source>
</evidence>
<dbReference type="STRING" id="29367.CLPUN_39290"/>
<dbReference type="NCBIfam" id="TIGR04092">
    <property type="entry name" value="LTA_DltD"/>
    <property type="match status" value="1"/>
</dbReference>
<dbReference type="InterPro" id="IPR006998">
    <property type="entry name" value="DltD"/>
</dbReference>
<dbReference type="Pfam" id="PF04914">
    <property type="entry name" value="DltD"/>
    <property type="match status" value="1"/>
</dbReference>
<feature type="transmembrane region" description="Helical" evidence="2">
    <location>
        <begin position="7"/>
        <end position="26"/>
    </location>
</feature>